<dbReference type="HOGENOM" id="CLU_000288_181_20_1"/>
<evidence type="ECO:0000256" key="7">
    <source>
        <dbReference type="ARBA" id="ARBA00022840"/>
    </source>
</evidence>
<dbReference type="STRING" id="578461.R0KPV0"/>
<dbReference type="AlphaFoldDB" id="R0KPV0"/>
<keyword evidence="6 12" id="KW-0418">Kinase</keyword>
<dbReference type="SUPFAM" id="SSF56112">
    <property type="entry name" value="Protein kinase-like (PK-like)"/>
    <property type="match status" value="1"/>
</dbReference>
<evidence type="ECO:0000256" key="8">
    <source>
        <dbReference type="ARBA" id="ARBA00023242"/>
    </source>
</evidence>
<evidence type="ECO:0000256" key="4">
    <source>
        <dbReference type="ARBA" id="ARBA00022679"/>
    </source>
</evidence>
<dbReference type="EMBL" id="KB909282">
    <property type="protein sequence ID" value="EOB12741.1"/>
    <property type="molecule type" value="Genomic_DNA"/>
</dbReference>
<dbReference type="PROSITE" id="PS50011">
    <property type="entry name" value="PROTEIN_KINASE_DOM"/>
    <property type="match status" value="1"/>
</dbReference>
<evidence type="ECO:0000256" key="3">
    <source>
        <dbReference type="ARBA" id="ARBA00022527"/>
    </source>
</evidence>
<dbReference type="FunFam" id="1.10.510.10:FF:000624">
    <property type="entry name" value="Mitogen-activated protein kinase"/>
    <property type="match status" value="1"/>
</dbReference>
<dbReference type="GO" id="GO:0007165">
    <property type="term" value="P:signal transduction"/>
    <property type="evidence" value="ECO:0007669"/>
    <property type="project" value="TreeGrafter"/>
</dbReference>
<evidence type="ECO:0000256" key="2">
    <source>
        <dbReference type="ARBA" id="ARBA00005527"/>
    </source>
</evidence>
<dbReference type="InterPro" id="IPR011009">
    <property type="entry name" value="Kinase-like_dom_sf"/>
</dbReference>
<protein>
    <submittedName>
        <fullName evidence="12">Glycogen synthase kinase-3 beta</fullName>
    </submittedName>
</protein>
<feature type="domain" description="Protein kinase" evidence="11">
    <location>
        <begin position="40"/>
        <end position="280"/>
    </location>
</feature>
<evidence type="ECO:0000313" key="13">
    <source>
        <dbReference type="Proteomes" id="UP000016927"/>
    </source>
</evidence>
<dbReference type="InterPro" id="IPR008271">
    <property type="entry name" value="Ser/Thr_kinase_AS"/>
</dbReference>
<keyword evidence="7 9" id="KW-0067">ATP-binding</keyword>
<keyword evidence="3 10" id="KW-0723">Serine/threonine-protein kinase</keyword>
<organism evidence="12 13">
    <name type="scientific">Nosema bombycis (strain CQ1 / CVCC 102059)</name>
    <name type="common">Microsporidian parasite</name>
    <name type="synonym">Pebrine of silkworm</name>
    <dbReference type="NCBI Taxonomy" id="578461"/>
    <lineage>
        <taxon>Eukaryota</taxon>
        <taxon>Fungi</taxon>
        <taxon>Fungi incertae sedis</taxon>
        <taxon>Microsporidia</taxon>
        <taxon>Nosematidae</taxon>
        <taxon>Nosema</taxon>
    </lineage>
</organism>
<keyword evidence="13" id="KW-1185">Reference proteome</keyword>
<dbReference type="GO" id="GO:0005737">
    <property type="term" value="C:cytoplasm"/>
    <property type="evidence" value="ECO:0007669"/>
    <property type="project" value="TreeGrafter"/>
</dbReference>
<proteinExistence type="inferred from homology"/>
<evidence type="ECO:0000256" key="9">
    <source>
        <dbReference type="PROSITE-ProRule" id="PRU10141"/>
    </source>
</evidence>
<keyword evidence="5 9" id="KW-0547">Nucleotide-binding</keyword>
<dbReference type="OMA" id="QHLAMEC"/>
<dbReference type="Gene3D" id="3.30.200.20">
    <property type="entry name" value="Phosphorylase Kinase, domain 1"/>
    <property type="match status" value="1"/>
</dbReference>
<feature type="binding site" evidence="9">
    <location>
        <position position="68"/>
    </location>
    <ligand>
        <name>ATP</name>
        <dbReference type="ChEBI" id="CHEBI:30616"/>
    </ligand>
</feature>
<evidence type="ECO:0000256" key="10">
    <source>
        <dbReference type="RuleBase" id="RU000304"/>
    </source>
</evidence>
<evidence type="ECO:0000256" key="6">
    <source>
        <dbReference type="ARBA" id="ARBA00022777"/>
    </source>
</evidence>
<dbReference type="InterPro" id="IPR000719">
    <property type="entry name" value="Prot_kinase_dom"/>
</dbReference>
<dbReference type="PROSITE" id="PS00108">
    <property type="entry name" value="PROTEIN_KINASE_ST"/>
    <property type="match status" value="1"/>
</dbReference>
<dbReference type="InterPro" id="IPR050591">
    <property type="entry name" value="GSK-3"/>
</dbReference>
<dbReference type="InterPro" id="IPR017441">
    <property type="entry name" value="Protein_kinase_ATP_BS"/>
</dbReference>
<comment type="subcellular location">
    <subcellularLocation>
        <location evidence="1">Nucleus</location>
    </subcellularLocation>
</comment>
<dbReference type="PROSITE" id="PS00107">
    <property type="entry name" value="PROTEIN_KINASE_ATP"/>
    <property type="match status" value="1"/>
</dbReference>
<dbReference type="PANTHER" id="PTHR24057:SF0">
    <property type="entry name" value="PROTEIN KINASE SHAGGY-RELATED"/>
    <property type="match status" value="1"/>
</dbReference>
<dbReference type="PANTHER" id="PTHR24057">
    <property type="entry name" value="GLYCOGEN SYNTHASE KINASE-3 ALPHA"/>
    <property type="match status" value="1"/>
</dbReference>
<dbReference type="GO" id="GO:0005634">
    <property type="term" value="C:nucleus"/>
    <property type="evidence" value="ECO:0007669"/>
    <property type="project" value="UniProtKB-SubCell"/>
</dbReference>
<dbReference type="SMART" id="SM00220">
    <property type="entry name" value="S_TKc"/>
    <property type="match status" value="1"/>
</dbReference>
<evidence type="ECO:0000256" key="1">
    <source>
        <dbReference type="ARBA" id="ARBA00004123"/>
    </source>
</evidence>
<reference evidence="12 13" key="1">
    <citation type="journal article" date="2013" name="BMC Genomics">
        <title>Comparative genomics of parasitic silkworm microsporidia reveal an association between genome expansion and host adaptation.</title>
        <authorList>
            <person name="Pan G."/>
            <person name="Xu J."/>
            <person name="Li T."/>
            <person name="Xia Q."/>
            <person name="Liu S.L."/>
            <person name="Zhang G."/>
            <person name="Li S."/>
            <person name="Li C."/>
            <person name="Liu H."/>
            <person name="Yang L."/>
            <person name="Liu T."/>
            <person name="Zhang X."/>
            <person name="Wu Z."/>
            <person name="Fan W."/>
            <person name="Dang X."/>
            <person name="Xiang H."/>
            <person name="Tao M."/>
            <person name="Li Y."/>
            <person name="Hu J."/>
            <person name="Li Z."/>
            <person name="Lin L."/>
            <person name="Luo J."/>
            <person name="Geng L."/>
            <person name="Wang L."/>
            <person name="Long M."/>
            <person name="Wan Y."/>
            <person name="He N."/>
            <person name="Zhang Z."/>
            <person name="Lu C."/>
            <person name="Keeling P.J."/>
            <person name="Wang J."/>
            <person name="Xiang Z."/>
            <person name="Zhou Z."/>
        </authorList>
    </citation>
    <scope>NUCLEOTIDE SEQUENCE [LARGE SCALE GENOMIC DNA]</scope>
    <source>
        <strain evidence="13">CQ1 / CVCC 102059</strain>
    </source>
</reference>
<keyword evidence="4" id="KW-0808">Transferase</keyword>
<evidence type="ECO:0000259" key="11">
    <source>
        <dbReference type="PROSITE" id="PS50011"/>
    </source>
</evidence>
<accession>R0KPV0</accession>
<dbReference type="Gene3D" id="1.10.510.10">
    <property type="entry name" value="Transferase(Phosphotransferase) domain 1"/>
    <property type="match status" value="1"/>
</dbReference>
<dbReference type="VEuPathDB" id="MicrosporidiaDB:NBO_374g0006"/>
<evidence type="ECO:0000256" key="5">
    <source>
        <dbReference type="ARBA" id="ARBA00022741"/>
    </source>
</evidence>
<dbReference type="Pfam" id="PF00069">
    <property type="entry name" value="Pkinase"/>
    <property type="match status" value="1"/>
</dbReference>
<dbReference type="PIRSF" id="PIRSF000654">
    <property type="entry name" value="Integrin-linked_kinase"/>
    <property type="match status" value="1"/>
</dbReference>
<gene>
    <name evidence="12" type="primary">GSK3B</name>
    <name evidence="12" type="ORF">NBO_374g0006</name>
</gene>
<dbReference type="OrthoDB" id="272141at2759"/>
<evidence type="ECO:0000313" key="12">
    <source>
        <dbReference type="EMBL" id="EOB12741.1"/>
    </source>
</evidence>
<comment type="similarity">
    <text evidence="2">Belongs to the protein kinase superfamily. CMGC Ser/Thr protein kinase family. GSK-3 subfamily.</text>
</comment>
<sequence>MKTLSQQKLDDSIVEIKSKWTSSHSNEVFDKNGCISKITFNYSKIIGKGSFGVVLKIKDTKGGIYALKRVFQDNRYYNRELDLLLKISHNHIANLKFYFYNEECSKGRFLNIFMDFHPNNLEDQILLQVPKSLPVLVKYFYQICLGLQYLHENKICHRDIKPSNILLDKNDNIKICDFGNAKKFDNEDNISYICSRYYRSPENLLGNKNYSFKIDVWSAGCVIAELRTFTPLFKGKSGMETLGKIRSILKITESDYLESGWKRSVNRNAPGIKQIFEFCD</sequence>
<dbReference type="GO" id="GO:0005524">
    <property type="term" value="F:ATP binding"/>
    <property type="evidence" value="ECO:0007669"/>
    <property type="project" value="UniProtKB-UniRule"/>
</dbReference>
<name>R0KPV0_NOSB1</name>
<keyword evidence="8" id="KW-0539">Nucleus</keyword>
<dbReference type="GO" id="GO:0004674">
    <property type="term" value="F:protein serine/threonine kinase activity"/>
    <property type="evidence" value="ECO:0007669"/>
    <property type="project" value="UniProtKB-KW"/>
</dbReference>
<dbReference type="Proteomes" id="UP000016927">
    <property type="component" value="Unassembled WGS sequence"/>
</dbReference>
<dbReference type="GO" id="GO:0030154">
    <property type="term" value="P:cell differentiation"/>
    <property type="evidence" value="ECO:0007669"/>
    <property type="project" value="TreeGrafter"/>
</dbReference>